<evidence type="ECO:0000256" key="11">
    <source>
        <dbReference type="ARBA" id="ARBA00023303"/>
    </source>
</evidence>
<comment type="similarity">
    <text evidence="12">Belongs to the pannexin family.</text>
</comment>
<keyword evidence="3 12" id="KW-0813">Transport</keyword>
<accession>A0A7I4XVE5</accession>
<keyword evidence="9 12" id="KW-0406">Ion transport</keyword>
<dbReference type="Pfam" id="PF00876">
    <property type="entry name" value="Innexin"/>
    <property type="match status" value="1"/>
</dbReference>
<dbReference type="GO" id="GO:0005243">
    <property type="term" value="F:gap junction channel activity"/>
    <property type="evidence" value="ECO:0007669"/>
    <property type="project" value="TreeGrafter"/>
</dbReference>
<organism evidence="13 14">
    <name type="scientific">Haemonchus contortus</name>
    <name type="common">Barber pole worm</name>
    <dbReference type="NCBI Taxonomy" id="6289"/>
    <lineage>
        <taxon>Eukaryota</taxon>
        <taxon>Metazoa</taxon>
        <taxon>Ecdysozoa</taxon>
        <taxon>Nematoda</taxon>
        <taxon>Chromadorea</taxon>
        <taxon>Rhabditida</taxon>
        <taxon>Rhabditina</taxon>
        <taxon>Rhabditomorpha</taxon>
        <taxon>Strongyloidea</taxon>
        <taxon>Trichostrongylidae</taxon>
        <taxon>Haemonchus</taxon>
    </lineage>
</organism>
<keyword evidence="4" id="KW-1003">Cell membrane</keyword>
<evidence type="ECO:0000256" key="1">
    <source>
        <dbReference type="ARBA" id="ARBA00004610"/>
    </source>
</evidence>
<keyword evidence="13" id="KW-1185">Reference proteome</keyword>
<dbReference type="OrthoDB" id="5867527at2759"/>
<dbReference type="Proteomes" id="UP000025227">
    <property type="component" value="Unplaced"/>
</dbReference>
<evidence type="ECO:0000256" key="10">
    <source>
        <dbReference type="ARBA" id="ARBA00023136"/>
    </source>
</evidence>
<name>A0A7I4XVE5_HAECO</name>
<evidence type="ECO:0000256" key="6">
    <source>
        <dbReference type="ARBA" id="ARBA00022868"/>
    </source>
</evidence>
<reference evidence="14" key="1">
    <citation type="submission" date="2020-12" db="UniProtKB">
        <authorList>
            <consortium name="WormBaseParasite"/>
        </authorList>
    </citation>
    <scope>IDENTIFICATION</scope>
    <source>
        <strain evidence="14">MHco3</strain>
    </source>
</reference>
<comment type="subcellular location">
    <subcellularLocation>
        <location evidence="1">Cell junction</location>
        <location evidence="1">Gap junction</location>
    </subcellularLocation>
    <subcellularLocation>
        <location evidence="2 12">Cell membrane</location>
        <topology evidence="2 12">Multi-pass membrane protein</topology>
    </subcellularLocation>
</comment>
<dbReference type="OMA" id="YLCADGI"/>
<feature type="transmembrane region" description="Helical" evidence="12">
    <location>
        <begin position="303"/>
        <end position="326"/>
    </location>
</feature>
<feature type="transmembrane region" description="Helical" evidence="12">
    <location>
        <begin position="209"/>
        <end position="228"/>
    </location>
</feature>
<sequence>MFLNIPLLDDIFKGRKNNRKQPLEDYVDRLHYYVTVYVLCIFALLVGAKQHFGNPIDCFISADYDKVRTWQAYILDYCFMQGTYRYELGMNRTTPYLNGRDSSNTNYISIKYYQWVPFFFAFQLLCFMVPDFFWVYIQSYLYIDMSMVVTECSELNAEKRSSNRSSKLSNIADYIFSYFYYRKIARRGVISSVFRMPAVATVFYGITKFLYLMNAILQLYLTTYFLGFPDMRWGLRMMLAFLTKKAFPRMIGGVRIPHHGGMAQFPYFPLEVFCNYTRMVENNNVHTSSTQCMIPLNYINEKLFLFLWFWIMLLIMITMVNIVMFVGSIMNKSQREDTILTYLREKDDELLLNDKHGLASKFVHGFMGADGVLLTRFMTNKAGSLACRDVVQRVWTKYAHERGAAMKVDSDDEWSVPFSETCYSGSYNVDCRSTRASSLSLHTA</sequence>
<dbReference type="GO" id="GO:0005921">
    <property type="term" value="C:gap junction"/>
    <property type="evidence" value="ECO:0007669"/>
    <property type="project" value="UniProtKB-SubCell"/>
</dbReference>
<evidence type="ECO:0000256" key="5">
    <source>
        <dbReference type="ARBA" id="ARBA00022692"/>
    </source>
</evidence>
<dbReference type="PROSITE" id="PS51013">
    <property type="entry name" value="PANNEXIN"/>
    <property type="match status" value="1"/>
</dbReference>
<evidence type="ECO:0000256" key="7">
    <source>
        <dbReference type="ARBA" id="ARBA00022949"/>
    </source>
</evidence>
<feature type="transmembrane region" description="Helical" evidence="12">
    <location>
        <begin position="115"/>
        <end position="137"/>
    </location>
</feature>
<proteinExistence type="inferred from homology"/>
<dbReference type="PANTHER" id="PTHR11893:SF23">
    <property type="entry name" value="INNEXIN-14"/>
    <property type="match status" value="1"/>
</dbReference>
<dbReference type="InterPro" id="IPR000990">
    <property type="entry name" value="Innexin"/>
</dbReference>
<keyword evidence="5 12" id="KW-0812">Transmembrane</keyword>
<dbReference type="AlphaFoldDB" id="A0A7I4XVE5"/>
<dbReference type="PRINTS" id="PR01262">
    <property type="entry name" value="INNEXIN"/>
</dbReference>
<evidence type="ECO:0000256" key="9">
    <source>
        <dbReference type="ARBA" id="ARBA00023065"/>
    </source>
</evidence>
<feature type="transmembrane region" description="Helical" evidence="12">
    <location>
        <begin position="30"/>
        <end position="48"/>
    </location>
</feature>
<keyword evidence="7" id="KW-0965">Cell junction</keyword>
<keyword evidence="11 12" id="KW-0407">Ion channel</keyword>
<comment type="function">
    <text evidence="12">Structural component of the gap junctions.</text>
</comment>
<dbReference type="GO" id="GO:0034220">
    <property type="term" value="P:monoatomic ion transmembrane transport"/>
    <property type="evidence" value="ECO:0007669"/>
    <property type="project" value="UniProtKB-KW"/>
</dbReference>
<evidence type="ECO:0000256" key="2">
    <source>
        <dbReference type="ARBA" id="ARBA00004651"/>
    </source>
</evidence>
<gene>
    <name evidence="12" type="primary">inx</name>
</gene>
<dbReference type="PANTHER" id="PTHR11893">
    <property type="entry name" value="INNEXIN"/>
    <property type="match status" value="1"/>
</dbReference>
<evidence type="ECO:0000256" key="3">
    <source>
        <dbReference type="ARBA" id="ARBA00022448"/>
    </source>
</evidence>
<evidence type="ECO:0000256" key="4">
    <source>
        <dbReference type="ARBA" id="ARBA00022475"/>
    </source>
</evidence>
<keyword evidence="8 12" id="KW-1133">Transmembrane helix</keyword>
<evidence type="ECO:0000313" key="14">
    <source>
        <dbReference type="WBParaSite" id="HCON_00008750-00001"/>
    </source>
</evidence>
<protein>
    <recommendedName>
        <fullName evidence="12">Innexin</fullName>
    </recommendedName>
</protein>
<keyword evidence="10 12" id="KW-0472">Membrane</keyword>
<keyword evidence="6" id="KW-0303">Gap junction</keyword>
<evidence type="ECO:0000256" key="8">
    <source>
        <dbReference type="ARBA" id="ARBA00022989"/>
    </source>
</evidence>
<dbReference type="GO" id="GO:0005886">
    <property type="term" value="C:plasma membrane"/>
    <property type="evidence" value="ECO:0007669"/>
    <property type="project" value="UniProtKB-SubCell"/>
</dbReference>
<dbReference type="WBParaSite" id="HCON_00008750-00001">
    <property type="protein sequence ID" value="HCON_00008750-00001"/>
    <property type="gene ID" value="HCON_00008750"/>
</dbReference>
<evidence type="ECO:0000313" key="13">
    <source>
        <dbReference type="Proteomes" id="UP000025227"/>
    </source>
</evidence>
<evidence type="ECO:0000256" key="12">
    <source>
        <dbReference type="RuleBase" id="RU010713"/>
    </source>
</evidence>